<evidence type="ECO:0000313" key="2">
    <source>
        <dbReference type="Proteomes" id="UP000005237"/>
    </source>
</evidence>
<organism evidence="1 2">
    <name type="scientific">Caenorhabditis japonica</name>
    <dbReference type="NCBI Taxonomy" id="281687"/>
    <lineage>
        <taxon>Eukaryota</taxon>
        <taxon>Metazoa</taxon>
        <taxon>Ecdysozoa</taxon>
        <taxon>Nematoda</taxon>
        <taxon>Chromadorea</taxon>
        <taxon>Rhabditida</taxon>
        <taxon>Rhabditina</taxon>
        <taxon>Rhabditomorpha</taxon>
        <taxon>Rhabditoidea</taxon>
        <taxon>Rhabditidae</taxon>
        <taxon>Peloderinae</taxon>
        <taxon>Caenorhabditis</taxon>
    </lineage>
</organism>
<protein>
    <submittedName>
        <fullName evidence="1">Uncharacterized protein</fullName>
    </submittedName>
</protein>
<keyword evidence="2" id="KW-1185">Reference proteome</keyword>
<dbReference type="AlphaFoldDB" id="A0A8R1EGW6"/>
<dbReference type="EnsemblMetazoa" id="CJA34690.1">
    <property type="protein sequence ID" value="CJA34690.1"/>
    <property type="gene ID" value="WBGene00210537"/>
</dbReference>
<name>A0A8R1EGW6_CAEJA</name>
<dbReference type="Proteomes" id="UP000005237">
    <property type="component" value="Unassembled WGS sequence"/>
</dbReference>
<reference evidence="2" key="1">
    <citation type="submission" date="2010-08" db="EMBL/GenBank/DDBJ databases">
        <authorList>
            <consortium name="Caenorhabditis japonica Sequencing Consortium"/>
            <person name="Wilson R.K."/>
        </authorList>
    </citation>
    <scope>NUCLEOTIDE SEQUENCE [LARGE SCALE GENOMIC DNA]</scope>
    <source>
        <strain evidence="2">DF5081</strain>
    </source>
</reference>
<accession>A0A8R1EGW6</accession>
<sequence length="71" mass="7740">MHKTTAVPPANLKLLFLQEFAVEYPITISSANAFPTFLGRNVERMTNSDHVAARGVAMIAGYPMDCGIKKS</sequence>
<proteinExistence type="predicted"/>
<evidence type="ECO:0000313" key="1">
    <source>
        <dbReference type="EnsemblMetazoa" id="CJA34690.1"/>
    </source>
</evidence>
<reference evidence="1" key="2">
    <citation type="submission" date="2022-06" db="UniProtKB">
        <authorList>
            <consortium name="EnsemblMetazoa"/>
        </authorList>
    </citation>
    <scope>IDENTIFICATION</scope>
    <source>
        <strain evidence="1">DF5081</strain>
    </source>
</reference>